<dbReference type="InterPro" id="IPR043917">
    <property type="entry name" value="DUF5753"/>
</dbReference>
<evidence type="ECO:0000259" key="1">
    <source>
        <dbReference type="Pfam" id="PF19054"/>
    </source>
</evidence>
<dbReference type="RefSeq" id="WP_386347264.1">
    <property type="nucleotide sequence ID" value="NZ_JBHSFG010000056.1"/>
</dbReference>
<dbReference type="EMBL" id="JBHSFG010000056">
    <property type="protein sequence ID" value="MFC4468995.1"/>
    <property type="molecule type" value="Genomic_DNA"/>
</dbReference>
<dbReference type="Proteomes" id="UP001596012">
    <property type="component" value="Unassembled WGS sequence"/>
</dbReference>
<evidence type="ECO:0000313" key="2">
    <source>
        <dbReference type="EMBL" id="MFC4468995.1"/>
    </source>
</evidence>
<protein>
    <submittedName>
        <fullName evidence="2">DUF5753 domain-containing protein</fullName>
    </submittedName>
</protein>
<dbReference type="Pfam" id="PF19054">
    <property type="entry name" value="DUF5753"/>
    <property type="match status" value="1"/>
</dbReference>
<feature type="domain" description="DUF5753" evidence="1">
    <location>
        <begin position="23"/>
        <end position="197"/>
    </location>
</feature>
<keyword evidence="3" id="KW-1185">Reference proteome</keyword>
<comment type="caution">
    <text evidence="2">The sequence shown here is derived from an EMBL/GenBank/DDBJ whole genome shotgun (WGS) entry which is preliminary data.</text>
</comment>
<organism evidence="2 3">
    <name type="scientific">Streptomyces xiangluensis</name>
    <dbReference type="NCBI Taxonomy" id="2665720"/>
    <lineage>
        <taxon>Bacteria</taxon>
        <taxon>Bacillati</taxon>
        <taxon>Actinomycetota</taxon>
        <taxon>Actinomycetes</taxon>
        <taxon>Kitasatosporales</taxon>
        <taxon>Streptomycetaceae</taxon>
        <taxon>Streptomyces</taxon>
    </lineage>
</organism>
<name>A0ABV8YY16_9ACTN</name>
<sequence length="203" mass="23217">MANERDRGWWQEFRDLMPTKALDLAELEHHGAYIRTFQVVHIPGLLQTEDHIRSASRFVEPSLPERELENRVAFRLRRQQILDAGRPYDAVIHEAALRMRVGGPKTARAQLKRILQEPERERVTIRVIPFTADDFAGMGLSMFYVGGRVPQLDTVQEDTGHGSLFIDASAKLHRYRGRLDRISGIALDPAPSLDLIRCIAREL</sequence>
<gene>
    <name evidence="2" type="ORF">ACFPH6_31495</name>
</gene>
<reference evidence="3" key="1">
    <citation type="journal article" date="2019" name="Int. J. Syst. Evol. Microbiol.">
        <title>The Global Catalogue of Microorganisms (GCM) 10K type strain sequencing project: providing services to taxonomists for standard genome sequencing and annotation.</title>
        <authorList>
            <consortium name="The Broad Institute Genomics Platform"/>
            <consortium name="The Broad Institute Genome Sequencing Center for Infectious Disease"/>
            <person name="Wu L."/>
            <person name="Ma J."/>
        </authorList>
    </citation>
    <scope>NUCLEOTIDE SEQUENCE [LARGE SCALE GENOMIC DNA]</scope>
    <source>
        <strain evidence="3">DT43</strain>
    </source>
</reference>
<accession>A0ABV8YY16</accession>
<proteinExistence type="predicted"/>
<evidence type="ECO:0000313" key="3">
    <source>
        <dbReference type="Proteomes" id="UP001596012"/>
    </source>
</evidence>